<organism evidence="10 11">
    <name type="scientific">Clytia hemisphaerica</name>
    <dbReference type="NCBI Taxonomy" id="252671"/>
    <lineage>
        <taxon>Eukaryota</taxon>
        <taxon>Metazoa</taxon>
        <taxon>Cnidaria</taxon>
        <taxon>Hydrozoa</taxon>
        <taxon>Hydroidolina</taxon>
        <taxon>Leptothecata</taxon>
        <taxon>Obeliida</taxon>
        <taxon>Clytiidae</taxon>
        <taxon>Clytia</taxon>
    </lineage>
</organism>
<sequence length="285" mass="32207">MFFINLCLCFLFLLQGCTCTHLLCEEYGKGLLDVGCVDMVGGTHHMMSLLYNGRHTIDWFKYESSIIQILCRCKEIARQSEKTFLTFGIQFYGECWASELSLEDLLVKTTSSIHCVNVELVKRCTLRQSFDTRARICVGSANSTALYAERRIKRSHTPVKVDGGFSTWSSWSMCTLSCGIGFSERVRECNNPSPLNGGNPCVGQTLQTRHCYHGACEYRKEVLEPIIVDSDLTQWSSWSTCDKSCGIGASHRTRVCHNIMPQPDSTPNCIGPKYQLRQCFLRICN</sequence>
<dbReference type="InterPro" id="IPR000884">
    <property type="entry name" value="TSP1_rpt"/>
</dbReference>
<evidence type="ECO:0000256" key="1">
    <source>
        <dbReference type="ARBA" id="ARBA00004167"/>
    </source>
</evidence>
<dbReference type="Proteomes" id="UP000594262">
    <property type="component" value="Unplaced"/>
</dbReference>
<dbReference type="InterPro" id="IPR052065">
    <property type="entry name" value="Compl_asym_regulator"/>
</dbReference>
<keyword evidence="4" id="KW-0812">Transmembrane</keyword>
<reference evidence="10" key="1">
    <citation type="submission" date="2021-01" db="UniProtKB">
        <authorList>
            <consortium name="EnsemblMetazoa"/>
        </authorList>
    </citation>
    <scope>IDENTIFICATION</scope>
</reference>
<dbReference type="SUPFAM" id="SSF82895">
    <property type="entry name" value="TSP-1 type 1 repeat"/>
    <property type="match status" value="2"/>
</dbReference>
<dbReference type="InterPro" id="IPR036383">
    <property type="entry name" value="TSP1_rpt_sf"/>
</dbReference>
<dbReference type="FunFam" id="2.20.100.10:FF:000007">
    <property type="entry name" value="Thrombospondin 1"/>
    <property type="match status" value="1"/>
</dbReference>
<keyword evidence="11" id="KW-1185">Reference proteome</keyword>
<dbReference type="PANTHER" id="PTHR22906">
    <property type="entry name" value="PROPERDIN"/>
    <property type="match status" value="1"/>
</dbReference>
<dbReference type="EnsemblMetazoa" id="CLYHEMT015255.1">
    <property type="protein sequence ID" value="CLYHEMP015255.1"/>
    <property type="gene ID" value="CLYHEMG015255"/>
</dbReference>
<dbReference type="FunFam" id="2.20.100.10:FF:000001">
    <property type="entry name" value="semaphorin-5A isoform X1"/>
    <property type="match status" value="1"/>
</dbReference>
<protein>
    <submittedName>
        <fullName evidence="10">Uncharacterized protein</fullName>
    </submittedName>
</protein>
<keyword evidence="7" id="KW-1133">Transmembrane helix</keyword>
<comment type="subcellular location">
    <subcellularLocation>
        <location evidence="1">Membrane</location>
        <topology evidence="1">Single-pass membrane protein</topology>
    </subcellularLocation>
    <subcellularLocation>
        <location evidence="2">Secreted</location>
    </subcellularLocation>
</comment>
<dbReference type="OrthoDB" id="5988231at2759"/>
<evidence type="ECO:0000256" key="9">
    <source>
        <dbReference type="SAM" id="SignalP"/>
    </source>
</evidence>
<feature type="chain" id="PRO_5029463783" evidence="9">
    <location>
        <begin position="20"/>
        <end position="285"/>
    </location>
</feature>
<dbReference type="PANTHER" id="PTHR22906:SF43">
    <property type="entry name" value="PROPERDIN"/>
    <property type="match status" value="1"/>
</dbReference>
<keyword evidence="7" id="KW-0472">Membrane</keyword>
<evidence type="ECO:0000313" key="10">
    <source>
        <dbReference type="EnsemblMetazoa" id="CLYHEMP015255.1"/>
    </source>
</evidence>
<keyword evidence="3" id="KW-0964">Secreted</keyword>
<dbReference type="Gene3D" id="2.20.100.10">
    <property type="entry name" value="Thrombospondin type-1 (TSP1) repeat"/>
    <property type="match status" value="2"/>
</dbReference>
<evidence type="ECO:0000256" key="5">
    <source>
        <dbReference type="ARBA" id="ARBA00022729"/>
    </source>
</evidence>
<dbReference type="PRINTS" id="PR01705">
    <property type="entry name" value="TSP1REPEAT"/>
</dbReference>
<evidence type="ECO:0000256" key="7">
    <source>
        <dbReference type="ARBA" id="ARBA00022989"/>
    </source>
</evidence>
<proteinExistence type="predicted"/>
<evidence type="ECO:0000313" key="11">
    <source>
        <dbReference type="Proteomes" id="UP000594262"/>
    </source>
</evidence>
<evidence type="ECO:0000256" key="2">
    <source>
        <dbReference type="ARBA" id="ARBA00004613"/>
    </source>
</evidence>
<evidence type="ECO:0000256" key="8">
    <source>
        <dbReference type="ARBA" id="ARBA00023157"/>
    </source>
</evidence>
<keyword evidence="8" id="KW-1015">Disulfide bond</keyword>
<keyword evidence="6" id="KW-0677">Repeat</keyword>
<dbReference type="Pfam" id="PF00090">
    <property type="entry name" value="TSP_1"/>
    <property type="match status" value="2"/>
</dbReference>
<keyword evidence="5 9" id="KW-0732">Signal</keyword>
<dbReference type="GeneID" id="136806501"/>
<dbReference type="AlphaFoldDB" id="A0A7M6DLR3"/>
<accession>A0A7M6DLR3</accession>
<dbReference type="RefSeq" id="XP_066919188.1">
    <property type="nucleotide sequence ID" value="XM_067063087.1"/>
</dbReference>
<name>A0A7M6DLR3_9CNID</name>
<dbReference type="PROSITE" id="PS50092">
    <property type="entry name" value="TSP1"/>
    <property type="match status" value="2"/>
</dbReference>
<evidence type="ECO:0000256" key="6">
    <source>
        <dbReference type="ARBA" id="ARBA00022737"/>
    </source>
</evidence>
<dbReference type="SMART" id="SM00209">
    <property type="entry name" value="TSP1"/>
    <property type="match status" value="2"/>
</dbReference>
<evidence type="ECO:0000256" key="3">
    <source>
        <dbReference type="ARBA" id="ARBA00022525"/>
    </source>
</evidence>
<dbReference type="GO" id="GO:0016020">
    <property type="term" value="C:membrane"/>
    <property type="evidence" value="ECO:0007669"/>
    <property type="project" value="UniProtKB-SubCell"/>
</dbReference>
<feature type="signal peptide" evidence="9">
    <location>
        <begin position="1"/>
        <end position="19"/>
    </location>
</feature>
<evidence type="ECO:0000256" key="4">
    <source>
        <dbReference type="ARBA" id="ARBA00022692"/>
    </source>
</evidence>